<dbReference type="STRING" id="196109.A0A136IVX7"/>
<dbReference type="GO" id="GO:0016740">
    <property type="term" value="F:transferase activity"/>
    <property type="evidence" value="ECO:0007669"/>
    <property type="project" value="UniProtKB-KW"/>
</dbReference>
<sequence>MGATEVDTQTTLPIRQAPAAKTTSPETAPSTVQYGRALLDQFPFDPAYRNMNHGSFGSIPKAIQSKLRGYQDQAEARPDKFIRFRSLELLDESRAAVAKIVRAPKDNIVFAANATTALNIVLRNLNWNPDGKDEILYFSTIYGACGKTIDYIVDSHPPGTVSSRCITATYPAEDTELLAAFHAAVKTSTETDGKRPRICIFDSVSSLPGVRFPWEAVTAACRDLGILSLVDGAQGIGMIDIDLTAADPDFFLSNCHKWLHTPRGCAILYVAERNQHMMTSSLPTSHGYIPKMGTRPNPLPKSTKTPFITNFDFVGTVDSAPYFCVADAVQYREDVLGGEARIMAYTESLAREGGKKIAEILGTRVLDNASGTMSRCAMTNICLPIKIAQGTAGGDGKHEGSVPAEDVPEVLQWMARELLDTYNTFLPTYLFQGEIWTRASAQVYLELDDFEWAGNVLLKLVDRVQKGEYKA</sequence>
<dbReference type="PANTHER" id="PTHR43092">
    <property type="entry name" value="L-CYSTEINE DESULFHYDRASE"/>
    <property type="match status" value="1"/>
</dbReference>
<dbReference type="InterPro" id="IPR015421">
    <property type="entry name" value="PyrdxlP-dep_Trfase_major"/>
</dbReference>
<keyword evidence="4" id="KW-0808">Transferase</keyword>
<gene>
    <name evidence="4" type="ORF">Micbo1qcDRAFT_137592</name>
</gene>
<dbReference type="Pfam" id="PF00266">
    <property type="entry name" value="Aminotran_5"/>
    <property type="match status" value="2"/>
</dbReference>
<feature type="domain" description="Aminotransferase class V" evidence="3">
    <location>
        <begin position="193"/>
        <end position="285"/>
    </location>
</feature>
<dbReference type="InterPro" id="IPR000192">
    <property type="entry name" value="Aminotrans_V_dom"/>
</dbReference>
<evidence type="ECO:0000259" key="3">
    <source>
        <dbReference type="Pfam" id="PF00266"/>
    </source>
</evidence>
<dbReference type="Proteomes" id="UP000070501">
    <property type="component" value="Unassembled WGS sequence"/>
</dbReference>
<evidence type="ECO:0000256" key="1">
    <source>
        <dbReference type="ARBA" id="ARBA00022898"/>
    </source>
</evidence>
<feature type="compositionally biased region" description="Polar residues" evidence="2">
    <location>
        <begin position="21"/>
        <end position="30"/>
    </location>
</feature>
<organism evidence="4 5">
    <name type="scientific">Microdochium bolleyi</name>
    <dbReference type="NCBI Taxonomy" id="196109"/>
    <lineage>
        <taxon>Eukaryota</taxon>
        <taxon>Fungi</taxon>
        <taxon>Dikarya</taxon>
        <taxon>Ascomycota</taxon>
        <taxon>Pezizomycotina</taxon>
        <taxon>Sordariomycetes</taxon>
        <taxon>Xylariomycetidae</taxon>
        <taxon>Xylariales</taxon>
        <taxon>Microdochiaceae</taxon>
        <taxon>Microdochium</taxon>
    </lineage>
</organism>
<dbReference type="PANTHER" id="PTHR43092:SF2">
    <property type="entry name" value="HERCYNYLCYSTEINE SULFOXIDE LYASE"/>
    <property type="match status" value="1"/>
</dbReference>
<dbReference type="InterPro" id="IPR015424">
    <property type="entry name" value="PyrdxlP-dep_Trfase"/>
</dbReference>
<keyword evidence="5" id="KW-1185">Reference proteome</keyword>
<dbReference type="InParanoid" id="A0A136IVX7"/>
<evidence type="ECO:0000313" key="5">
    <source>
        <dbReference type="Proteomes" id="UP000070501"/>
    </source>
</evidence>
<name>A0A136IVX7_9PEZI</name>
<evidence type="ECO:0000313" key="4">
    <source>
        <dbReference type="EMBL" id="KXJ89061.1"/>
    </source>
</evidence>
<feature type="domain" description="Aminotransferase class V" evidence="3">
    <location>
        <begin position="86"/>
        <end position="138"/>
    </location>
</feature>
<dbReference type="AlphaFoldDB" id="A0A136IVX7"/>
<reference evidence="5" key="1">
    <citation type="submission" date="2016-02" db="EMBL/GenBank/DDBJ databases">
        <title>Draft genome sequence of Microdochium bolleyi, a fungal endophyte of beachgrass.</title>
        <authorList>
            <consortium name="DOE Joint Genome Institute"/>
            <person name="David A.S."/>
            <person name="May G."/>
            <person name="Haridas S."/>
            <person name="Lim J."/>
            <person name="Wang M."/>
            <person name="Labutti K."/>
            <person name="Lipzen A."/>
            <person name="Barry K."/>
            <person name="Grigoriev I.V."/>
        </authorList>
    </citation>
    <scope>NUCLEOTIDE SEQUENCE [LARGE SCALE GENOMIC DNA]</scope>
    <source>
        <strain evidence="5">J235TASD1</strain>
    </source>
</reference>
<feature type="region of interest" description="Disordered" evidence="2">
    <location>
        <begin position="1"/>
        <end position="30"/>
    </location>
</feature>
<feature type="compositionally biased region" description="Polar residues" evidence="2">
    <location>
        <begin position="1"/>
        <end position="13"/>
    </location>
</feature>
<dbReference type="SUPFAM" id="SSF53383">
    <property type="entry name" value="PLP-dependent transferases"/>
    <property type="match status" value="1"/>
</dbReference>
<evidence type="ECO:0000256" key="2">
    <source>
        <dbReference type="SAM" id="MobiDB-lite"/>
    </source>
</evidence>
<dbReference type="OrthoDB" id="5978656at2759"/>
<proteinExistence type="predicted"/>
<dbReference type="EMBL" id="KQ964256">
    <property type="protein sequence ID" value="KXJ89061.1"/>
    <property type="molecule type" value="Genomic_DNA"/>
</dbReference>
<protein>
    <submittedName>
        <fullName evidence="4">Pyridoxal phosphate-dependent transferase</fullName>
    </submittedName>
</protein>
<dbReference type="Gene3D" id="3.40.640.10">
    <property type="entry name" value="Type I PLP-dependent aspartate aminotransferase-like (Major domain)"/>
    <property type="match status" value="1"/>
</dbReference>
<accession>A0A136IVX7</accession>
<keyword evidence="1" id="KW-0663">Pyridoxal phosphate</keyword>